<feature type="signal peptide" evidence="1">
    <location>
        <begin position="1"/>
        <end position="21"/>
    </location>
</feature>
<evidence type="ECO:0000313" key="3">
    <source>
        <dbReference type="Proteomes" id="UP000199226"/>
    </source>
</evidence>
<sequence length="93" mass="10794">MKKSIFSIIFLLLFTALIPAAKSETFSNRNVKELVQQLLGAKSQSNNSRVKKKKLKKIVRKTARIYRSVKTDSDSRKKSRNIQKKARRIINIF</sequence>
<organism evidence="2 3">
    <name type="scientific">Daejeonella rubra</name>
    <dbReference type="NCBI Taxonomy" id="990371"/>
    <lineage>
        <taxon>Bacteria</taxon>
        <taxon>Pseudomonadati</taxon>
        <taxon>Bacteroidota</taxon>
        <taxon>Sphingobacteriia</taxon>
        <taxon>Sphingobacteriales</taxon>
        <taxon>Sphingobacteriaceae</taxon>
        <taxon>Daejeonella</taxon>
    </lineage>
</organism>
<protein>
    <submittedName>
        <fullName evidence="2">Uncharacterized protein</fullName>
    </submittedName>
</protein>
<dbReference type="Proteomes" id="UP000199226">
    <property type="component" value="Unassembled WGS sequence"/>
</dbReference>
<proteinExistence type="predicted"/>
<dbReference type="EMBL" id="FNHH01000026">
    <property type="protein sequence ID" value="SDM85892.1"/>
    <property type="molecule type" value="Genomic_DNA"/>
</dbReference>
<dbReference type="AlphaFoldDB" id="A0A1G9WMQ9"/>
<accession>A0A1G9WMQ9</accession>
<keyword evidence="1" id="KW-0732">Signal</keyword>
<name>A0A1G9WMQ9_9SPHI</name>
<reference evidence="3" key="1">
    <citation type="submission" date="2016-10" db="EMBL/GenBank/DDBJ databases">
        <authorList>
            <person name="Varghese N."/>
            <person name="Submissions S."/>
        </authorList>
    </citation>
    <scope>NUCLEOTIDE SEQUENCE [LARGE SCALE GENOMIC DNA]</scope>
    <source>
        <strain evidence="3">DSM 24536</strain>
    </source>
</reference>
<evidence type="ECO:0000256" key="1">
    <source>
        <dbReference type="SAM" id="SignalP"/>
    </source>
</evidence>
<keyword evidence="3" id="KW-1185">Reference proteome</keyword>
<feature type="chain" id="PRO_5011529648" evidence="1">
    <location>
        <begin position="22"/>
        <end position="93"/>
    </location>
</feature>
<evidence type="ECO:0000313" key="2">
    <source>
        <dbReference type="EMBL" id="SDM85892.1"/>
    </source>
</evidence>
<gene>
    <name evidence="2" type="ORF">SAMN05421813_12611</name>
</gene>
<dbReference type="RefSeq" id="WP_090706159.1">
    <property type="nucleotide sequence ID" value="NZ_FNHH01000026.1"/>
</dbReference>